<name>A0A2K1IK96_PHYPA</name>
<reference evidence="6 8" key="2">
    <citation type="journal article" date="2018" name="Plant J.">
        <title>The Physcomitrella patens chromosome-scale assembly reveals moss genome structure and evolution.</title>
        <authorList>
            <person name="Lang D."/>
            <person name="Ullrich K.K."/>
            <person name="Murat F."/>
            <person name="Fuchs J."/>
            <person name="Jenkins J."/>
            <person name="Haas F.B."/>
            <person name="Piednoel M."/>
            <person name="Gundlach H."/>
            <person name="Van Bel M."/>
            <person name="Meyberg R."/>
            <person name="Vives C."/>
            <person name="Morata J."/>
            <person name="Symeonidi A."/>
            <person name="Hiss M."/>
            <person name="Muchero W."/>
            <person name="Kamisugi Y."/>
            <person name="Saleh O."/>
            <person name="Blanc G."/>
            <person name="Decker E.L."/>
            <person name="van Gessel N."/>
            <person name="Grimwood J."/>
            <person name="Hayes R.D."/>
            <person name="Graham S.W."/>
            <person name="Gunter L.E."/>
            <person name="McDaniel S.F."/>
            <person name="Hoernstein S.N.W."/>
            <person name="Larsson A."/>
            <person name="Li F.W."/>
            <person name="Perroud P.F."/>
            <person name="Phillips J."/>
            <person name="Ranjan P."/>
            <person name="Rokshar D.S."/>
            <person name="Rothfels C.J."/>
            <person name="Schneider L."/>
            <person name="Shu S."/>
            <person name="Stevenson D.W."/>
            <person name="Thummler F."/>
            <person name="Tillich M."/>
            <person name="Villarreal Aguilar J.C."/>
            <person name="Widiez T."/>
            <person name="Wong G.K."/>
            <person name="Wymore A."/>
            <person name="Zhang Y."/>
            <person name="Zimmer A.D."/>
            <person name="Quatrano R.S."/>
            <person name="Mayer K.F.X."/>
            <person name="Goodstein D."/>
            <person name="Casacuberta J.M."/>
            <person name="Vandepoele K."/>
            <person name="Reski R."/>
            <person name="Cuming A.C."/>
            <person name="Tuskan G.A."/>
            <person name="Maumus F."/>
            <person name="Salse J."/>
            <person name="Schmutz J."/>
            <person name="Rensing S.A."/>
        </authorList>
    </citation>
    <scope>NUCLEOTIDE SEQUENCE [LARGE SCALE GENOMIC DNA]</scope>
    <source>
        <strain evidence="7 8">cv. Gransden 2004</strain>
    </source>
</reference>
<accession>A0A2K1IK96</accession>
<feature type="repeat" description="ANK" evidence="3">
    <location>
        <begin position="413"/>
        <end position="445"/>
    </location>
</feature>
<dbReference type="GeneID" id="112275880"/>
<feature type="compositionally biased region" description="Polar residues" evidence="5">
    <location>
        <begin position="494"/>
        <end position="504"/>
    </location>
</feature>
<dbReference type="SMART" id="SM00248">
    <property type="entry name" value="ANK"/>
    <property type="match status" value="8"/>
</dbReference>
<feature type="repeat" description="ANK" evidence="3">
    <location>
        <begin position="92"/>
        <end position="124"/>
    </location>
</feature>
<gene>
    <name evidence="7" type="primary">LOC112275880</name>
    <name evidence="6" type="ORF">PHYPA_028399</name>
</gene>
<dbReference type="AlphaFoldDB" id="A0A2K1IK96"/>
<protein>
    <submittedName>
        <fullName evidence="6 7">Uncharacterized protein</fullName>
    </submittedName>
</protein>
<keyword evidence="2 3" id="KW-0040">ANK repeat</keyword>
<sequence length="1102" mass="118228">MPGTGEEMSSGVMYSKSRTKEHVVQRKLGHSQSCRQLSPPSTMLPLGLGTGPGLGSQNGKVHKTPPSSSSTDSTKASYTEPQDWGVNARDEKGRTALHFACGMVPADCARLLLDAGADVHARDKDGYTPLHMAAGYGRCNCVKLLLDHGANVFARERAGRTPRELAGEIRDDGNQAQEVVKVPRGDIDQTIQLLTEAESKCVDNAAQERSRKLSKISHSAPTLSNSYESHSIATNEFGKSKKSLCSAALENALTVACRGGHVDVVELLLSSGAHVDAHDPDGATPLLAAADSGFANCVQLLLKHGANADAKDRVGVTALIAAAYNGHSDCLEVLLGYKASVDAKSHGGVTPLIAAAEGCNADCTQVLLLAGAQVNARTSEGKTALMHAVSRNCVEATESLLNGGAEINAGDGEGFTALHHGARNNSAECLRILLEKGADVTRKCRRGRTPLQEAPKDSEAAKLLEERWKMLESEIAMRQMEVLNLFEQDRNMHKSNTSKKSSTRQAREKKNGRRKKEPVEKADLAKQALPKLTSTVKAGDEPVSVDVLSSSPGSEVAMEQPSPNLVLGNEEDSASDKSTHLSCGGGQDNDTLGGLFKTEKESSLKSPLIVTNTMSCSSGASAPSSAENVCNNLDEWIRVDGKRTAAVGSSPKTNASQSKPQGSAASTVSSLRPADHLSIETKISGGQSIKHIQGSSKILKEIDGKDDESSPWVQVLLRRTHSIGDGTSARPIVEVPSKPNSPLESKAEDHIWETAIEFSGNTEEKLSDRVHRIEIELNQARLAARAHMQRVKELEMLVSTRQVEKSDANSAQVTELTHALEFQIRARVQAENAKTVLEFRIRDLEAVVSSQSKALETAQAEIEELKLQMLRREERHKQECEVQHRESIAAALAAAAGSCRAWEFYHSRESLRGWIPECAETSRSEFAPSLLRSASASSYKMDEHLSTLDSPRTRKLKGDQEVREESFEWKSTAAAAAIAAASMIRSKSCTFCSALNSHLSCLPHNVSSINSVSEALSKLDSPECTLNDHEVDGKGALEDSANQEPSKIGKGIVRSASEGSLHSTGSGADQRVQQDLLPFIPMAGPKTDPVNGWFSLVPSPVD</sequence>
<evidence type="ECO:0000256" key="1">
    <source>
        <dbReference type="ARBA" id="ARBA00022737"/>
    </source>
</evidence>
<evidence type="ECO:0000256" key="4">
    <source>
        <dbReference type="SAM" id="Coils"/>
    </source>
</evidence>
<dbReference type="Gramene" id="Pp3c23_21680V3.1">
    <property type="protein sequence ID" value="Pp3c23_21680V3.1"/>
    <property type="gene ID" value="Pp3c23_21680"/>
</dbReference>
<feature type="repeat" description="ANK" evidence="3">
    <location>
        <begin position="248"/>
        <end position="280"/>
    </location>
</feature>
<feature type="repeat" description="ANK" evidence="3">
    <location>
        <begin position="347"/>
        <end position="379"/>
    </location>
</feature>
<dbReference type="Proteomes" id="UP000006727">
    <property type="component" value="Chromosome 23"/>
</dbReference>
<dbReference type="PRINTS" id="PR01415">
    <property type="entry name" value="ANKYRIN"/>
</dbReference>
<feature type="repeat" description="ANK" evidence="3">
    <location>
        <begin position="380"/>
        <end position="412"/>
    </location>
</feature>
<dbReference type="PANTHER" id="PTHR24189">
    <property type="entry name" value="MYOTROPHIN"/>
    <property type="match status" value="1"/>
</dbReference>
<feature type="region of interest" description="Disordered" evidence="5">
    <location>
        <begin position="487"/>
        <end position="586"/>
    </location>
</feature>
<dbReference type="InterPro" id="IPR050745">
    <property type="entry name" value="Multifunctional_regulatory"/>
</dbReference>
<dbReference type="PROSITE" id="PS50297">
    <property type="entry name" value="ANK_REP_REGION"/>
    <property type="match status" value="6"/>
</dbReference>
<feature type="compositionally biased region" description="Low complexity" evidence="5">
    <location>
        <begin position="37"/>
        <end position="47"/>
    </location>
</feature>
<dbReference type="PROSITE" id="PS50088">
    <property type="entry name" value="ANK_REPEAT"/>
    <property type="match status" value="8"/>
</dbReference>
<dbReference type="InterPro" id="IPR002110">
    <property type="entry name" value="Ankyrin_rpt"/>
</dbReference>
<feature type="region of interest" description="Disordered" evidence="5">
    <location>
        <begin position="645"/>
        <end position="673"/>
    </location>
</feature>
<dbReference type="KEGG" id="ppp:112275880"/>
<feature type="repeat" description="ANK" evidence="3">
    <location>
        <begin position="281"/>
        <end position="313"/>
    </location>
</feature>
<evidence type="ECO:0000313" key="6">
    <source>
        <dbReference type="EMBL" id="PNR29705.1"/>
    </source>
</evidence>
<dbReference type="PaxDb" id="3218-PP1S335_36V6.1"/>
<reference evidence="6 8" key="1">
    <citation type="journal article" date="2008" name="Science">
        <title>The Physcomitrella genome reveals evolutionary insights into the conquest of land by plants.</title>
        <authorList>
            <person name="Rensing S."/>
            <person name="Lang D."/>
            <person name="Zimmer A."/>
            <person name="Terry A."/>
            <person name="Salamov A."/>
            <person name="Shapiro H."/>
            <person name="Nishiyama T."/>
            <person name="Perroud P.-F."/>
            <person name="Lindquist E."/>
            <person name="Kamisugi Y."/>
            <person name="Tanahashi T."/>
            <person name="Sakakibara K."/>
            <person name="Fujita T."/>
            <person name="Oishi K."/>
            <person name="Shin-I T."/>
            <person name="Kuroki Y."/>
            <person name="Toyoda A."/>
            <person name="Suzuki Y."/>
            <person name="Hashimoto A."/>
            <person name="Yamaguchi K."/>
            <person name="Sugano A."/>
            <person name="Kohara Y."/>
            <person name="Fujiyama A."/>
            <person name="Anterola A."/>
            <person name="Aoki S."/>
            <person name="Ashton N."/>
            <person name="Barbazuk W.B."/>
            <person name="Barker E."/>
            <person name="Bennetzen J."/>
            <person name="Bezanilla M."/>
            <person name="Blankenship R."/>
            <person name="Cho S.H."/>
            <person name="Dutcher S."/>
            <person name="Estelle M."/>
            <person name="Fawcett J.A."/>
            <person name="Gundlach H."/>
            <person name="Hanada K."/>
            <person name="Heyl A."/>
            <person name="Hicks K.A."/>
            <person name="Hugh J."/>
            <person name="Lohr M."/>
            <person name="Mayer K."/>
            <person name="Melkozernov A."/>
            <person name="Murata T."/>
            <person name="Nelson D."/>
            <person name="Pils B."/>
            <person name="Prigge M."/>
            <person name="Reiss B."/>
            <person name="Renner T."/>
            <person name="Rombauts S."/>
            <person name="Rushton P."/>
            <person name="Sanderfoot A."/>
            <person name="Schween G."/>
            <person name="Shiu S.-H."/>
            <person name="Stueber K."/>
            <person name="Theodoulou F.L."/>
            <person name="Tu H."/>
            <person name="Van de Peer Y."/>
            <person name="Verrier P.J."/>
            <person name="Waters E."/>
            <person name="Wood A."/>
            <person name="Yang L."/>
            <person name="Cove D."/>
            <person name="Cuming A."/>
            <person name="Hasebe M."/>
            <person name="Lucas S."/>
            <person name="Mishler D.B."/>
            <person name="Reski R."/>
            <person name="Grigoriev I."/>
            <person name="Quatrano R.S."/>
            <person name="Boore J.L."/>
        </authorList>
    </citation>
    <scope>NUCLEOTIDE SEQUENCE [LARGE SCALE GENOMIC DNA]</scope>
    <source>
        <strain evidence="7 8">cv. Gransden 2004</strain>
    </source>
</reference>
<keyword evidence="8" id="KW-1185">Reference proteome</keyword>
<organism evidence="6">
    <name type="scientific">Physcomitrium patens</name>
    <name type="common">Spreading-leaved earth moss</name>
    <name type="synonym">Physcomitrella patens</name>
    <dbReference type="NCBI Taxonomy" id="3218"/>
    <lineage>
        <taxon>Eukaryota</taxon>
        <taxon>Viridiplantae</taxon>
        <taxon>Streptophyta</taxon>
        <taxon>Embryophyta</taxon>
        <taxon>Bryophyta</taxon>
        <taxon>Bryophytina</taxon>
        <taxon>Bryopsida</taxon>
        <taxon>Funariidae</taxon>
        <taxon>Funariales</taxon>
        <taxon>Funariaceae</taxon>
        <taxon>Physcomitrium</taxon>
    </lineage>
</organism>
<keyword evidence="4" id="KW-0175">Coiled coil</keyword>
<feature type="compositionally biased region" description="Polar residues" evidence="5">
    <location>
        <begin position="650"/>
        <end position="670"/>
    </location>
</feature>
<proteinExistence type="predicted"/>
<feature type="coiled-coil region" evidence="4">
    <location>
        <begin position="841"/>
        <end position="875"/>
    </location>
</feature>
<evidence type="ECO:0000256" key="3">
    <source>
        <dbReference type="PROSITE-ProRule" id="PRU00023"/>
    </source>
</evidence>
<feature type="coiled-coil region" evidence="4">
    <location>
        <begin position="763"/>
        <end position="797"/>
    </location>
</feature>
<dbReference type="RefSeq" id="XP_024362362.1">
    <property type="nucleotide sequence ID" value="XM_024506594.2"/>
</dbReference>
<dbReference type="PANTHER" id="PTHR24189:SF50">
    <property type="entry name" value="ANKYRIN REPEAT AND SOCS BOX PROTEIN 2"/>
    <property type="match status" value="1"/>
</dbReference>
<dbReference type="Gene3D" id="1.25.40.20">
    <property type="entry name" value="Ankyrin repeat-containing domain"/>
    <property type="match status" value="4"/>
</dbReference>
<feature type="region of interest" description="Disordered" evidence="5">
    <location>
        <begin position="1"/>
        <end position="81"/>
    </location>
</feature>
<feature type="repeat" description="ANK" evidence="3">
    <location>
        <begin position="125"/>
        <end position="157"/>
    </location>
</feature>
<feature type="compositionally biased region" description="Low complexity" evidence="5">
    <location>
        <begin position="64"/>
        <end position="79"/>
    </location>
</feature>
<evidence type="ECO:0000256" key="5">
    <source>
        <dbReference type="SAM" id="MobiDB-lite"/>
    </source>
</evidence>
<dbReference type="EnsemblPlants" id="Pp3c23_21680V3.1">
    <property type="protein sequence ID" value="Pp3c23_21680V3.1"/>
    <property type="gene ID" value="Pp3c23_21680"/>
</dbReference>
<evidence type="ECO:0000256" key="2">
    <source>
        <dbReference type="ARBA" id="ARBA00023043"/>
    </source>
</evidence>
<keyword evidence="1" id="KW-0677">Repeat</keyword>
<evidence type="ECO:0000313" key="8">
    <source>
        <dbReference type="Proteomes" id="UP000006727"/>
    </source>
</evidence>
<dbReference type="STRING" id="3218.A0A2K1IK96"/>
<dbReference type="OrthoDB" id="194358at2759"/>
<dbReference type="InterPro" id="IPR036770">
    <property type="entry name" value="Ankyrin_rpt-contain_sf"/>
</dbReference>
<feature type="repeat" description="ANK" evidence="3">
    <location>
        <begin position="314"/>
        <end position="346"/>
    </location>
</feature>
<reference evidence="7" key="3">
    <citation type="submission" date="2020-12" db="UniProtKB">
        <authorList>
            <consortium name="EnsemblPlants"/>
        </authorList>
    </citation>
    <scope>IDENTIFICATION</scope>
</reference>
<dbReference type="Pfam" id="PF12796">
    <property type="entry name" value="Ank_2"/>
    <property type="match status" value="3"/>
</dbReference>
<dbReference type="EMBL" id="ABEU02000023">
    <property type="protein sequence ID" value="PNR29705.1"/>
    <property type="molecule type" value="Genomic_DNA"/>
</dbReference>
<evidence type="ECO:0000313" key="7">
    <source>
        <dbReference type="EnsemblPlants" id="Pp3c23_21680V3.1"/>
    </source>
</evidence>
<dbReference type="SUPFAM" id="SSF48403">
    <property type="entry name" value="Ankyrin repeat"/>
    <property type="match status" value="2"/>
</dbReference>